<evidence type="ECO:0000259" key="12">
    <source>
        <dbReference type="PROSITE" id="PS50262"/>
    </source>
</evidence>
<dbReference type="RefSeq" id="XP_025410132.1">
    <property type="nucleotide sequence ID" value="XM_025554347.1"/>
</dbReference>
<keyword evidence="7 11" id="KW-0472">Membrane</keyword>
<comment type="subcellular location">
    <subcellularLocation>
        <location evidence="1">Cell membrane</location>
        <topology evidence="1">Multi-pass membrane protein</topology>
    </subcellularLocation>
</comment>
<keyword evidence="13" id="KW-1185">Reference proteome</keyword>
<evidence type="ECO:0000256" key="7">
    <source>
        <dbReference type="ARBA" id="ARBA00023136"/>
    </source>
</evidence>
<evidence type="ECO:0000313" key="14">
    <source>
        <dbReference type="RefSeq" id="XP_025410132.1"/>
    </source>
</evidence>
<keyword evidence="3" id="KW-1003">Cell membrane</keyword>
<reference evidence="14" key="1">
    <citation type="submission" date="2025-08" db="UniProtKB">
        <authorList>
            <consortium name="RefSeq"/>
        </authorList>
    </citation>
    <scope>IDENTIFICATION</scope>
    <source>
        <tissue evidence="14">Whole body</tissue>
    </source>
</reference>
<dbReference type="GO" id="GO:0005886">
    <property type="term" value="C:plasma membrane"/>
    <property type="evidence" value="ECO:0007669"/>
    <property type="project" value="UniProtKB-SubCell"/>
</dbReference>
<feature type="compositionally biased region" description="Basic and acidic residues" evidence="10">
    <location>
        <begin position="536"/>
        <end position="548"/>
    </location>
</feature>
<dbReference type="InterPro" id="IPR001681">
    <property type="entry name" value="Neurokn_rcpt"/>
</dbReference>
<keyword evidence="4 11" id="KW-0812">Transmembrane</keyword>
<evidence type="ECO:0000256" key="3">
    <source>
        <dbReference type="ARBA" id="ARBA00022475"/>
    </source>
</evidence>
<evidence type="ECO:0000256" key="4">
    <source>
        <dbReference type="ARBA" id="ARBA00022692"/>
    </source>
</evidence>
<accession>A0A8B8FHV3</accession>
<dbReference type="PANTHER" id="PTHR46925">
    <property type="entry name" value="G-PROTEIN COUPLED RECEPTOR TKR-1-RELATED"/>
    <property type="match status" value="1"/>
</dbReference>
<dbReference type="PANTHER" id="PTHR46925:SF2">
    <property type="entry name" value="G-PROTEIN COUPLED RECEPTOR TKR-1-RELATED"/>
    <property type="match status" value="1"/>
</dbReference>
<feature type="transmembrane region" description="Helical" evidence="11">
    <location>
        <begin position="378"/>
        <end position="399"/>
    </location>
</feature>
<evidence type="ECO:0000313" key="13">
    <source>
        <dbReference type="Proteomes" id="UP000694846"/>
    </source>
</evidence>
<evidence type="ECO:0000256" key="10">
    <source>
        <dbReference type="SAM" id="MobiDB-lite"/>
    </source>
</evidence>
<dbReference type="Proteomes" id="UP000694846">
    <property type="component" value="Unplaced"/>
</dbReference>
<evidence type="ECO:0000256" key="8">
    <source>
        <dbReference type="ARBA" id="ARBA00023170"/>
    </source>
</evidence>
<evidence type="ECO:0000256" key="6">
    <source>
        <dbReference type="ARBA" id="ARBA00023040"/>
    </source>
</evidence>
<dbReference type="InterPro" id="IPR000276">
    <property type="entry name" value="GPCR_Rhodpsn"/>
</dbReference>
<evidence type="ECO:0000256" key="11">
    <source>
        <dbReference type="SAM" id="Phobius"/>
    </source>
</evidence>
<feature type="transmembrane region" description="Helical" evidence="11">
    <location>
        <begin position="323"/>
        <end position="348"/>
    </location>
</feature>
<comment type="similarity">
    <text evidence="2">Belongs to the G-protein coupled receptor 1 family.</text>
</comment>
<evidence type="ECO:0000256" key="2">
    <source>
        <dbReference type="ARBA" id="ARBA00010663"/>
    </source>
</evidence>
<sequence>MAPIIKPSNPTNTAHKRTASIALSPRANLKNKFSPLLDLADTDNDQSDNIEIDTPEVRQKIPPLYVYDITDYIDFRDKITPMIIIEFSIANKNTVLRLNLTSVDDYRTVTKYFTEIKIKYHTYQLLEDRILSVIIRNLPTSIPEEQIFNAVTDLNFTVVSVTRLQNKYKSSIPIVAVLLEKMAKGIFSVHRLLNCIISIENRKTDSNIPQCQNCQRFQHTKNFCKLPPRCVKCSGDHHYSACTKDSSFPLPVYIAIIHPLRPRLGRKTTLMIAAGIWVVGTILSIPNLIFFTTYTERFPNGEQRVICYAEWPDGITTESFQEYVYNVSFMIITYFMPIGLMSFTYAMIGHELWGSQSIGECTQRQLEHIKSKRRVVKMMIVVVTIFAICWLPYHIYFIVTSHMPELTTEPYIQDVYLAFYWLAMSNSMHNPIVYCWMNSRFRQGFKQFFSFVPCINVRTGSLIRREVVTSRHRLHTFEPPVRRQRERSLESSGGPLEAVEKARVRQQRRRGEHQQLQLQHDGGGGGGGGGHGDGQQQREQRRQPEDRARRKCKFRVLTTTVAGRPTGPRPPSPSVVVDRCHYSEERGRSAADLDLMTEFVSMAAATA</sequence>
<gene>
    <name evidence="14" type="primary">LOC112683341</name>
</gene>
<evidence type="ECO:0000256" key="1">
    <source>
        <dbReference type="ARBA" id="ARBA00004651"/>
    </source>
</evidence>
<dbReference type="AlphaFoldDB" id="A0A8B8FHV3"/>
<feature type="region of interest" description="Disordered" evidence="10">
    <location>
        <begin position="1"/>
        <end position="20"/>
    </location>
</feature>
<feature type="domain" description="G-protein coupled receptors family 1 profile" evidence="12">
    <location>
        <begin position="253"/>
        <end position="434"/>
    </location>
</feature>
<name>A0A8B8FHV3_9HEMI</name>
<feature type="compositionally biased region" description="Basic and acidic residues" evidence="10">
    <location>
        <begin position="480"/>
        <end position="489"/>
    </location>
</feature>
<keyword evidence="6" id="KW-0297">G-protein coupled receptor</keyword>
<evidence type="ECO:0000256" key="5">
    <source>
        <dbReference type="ARBA" id="ARBA00022989"/>
    </source>
</evidence>
<dbReference type="Pfam" id="PF00001">
    <property type="entry name" value="7tm_1"/>
    <property type="match status" value="1"/>
</dbReference>
<dbReference type="InterPro" id="IPR017452">
    <property type="entry name" value="GPCR_Rhodpsn_7TM"/>
</dbReference>
<keyword evidence="5 11" id="KW-1133">Transmembrane helix</keyword>
<feature type="transmembrane region" description="Helical" evidence="11">
    <location>
        <begin position="270"/>
        <end position="291"/>
    </location>
</feature>
<proteinExistence type="inferred from homology"/>
<dbReference type="PRINTS" id="PR00237">
    <property type="entry name" value="GPCRRHODOPSN"/>
</dbReference>
<organism evidence="13 14">
    <name type="scientific">Sipha flava</name>
    <name type="common">yellow sugarcane aphid</name>
    <dbReference type="NCBI Taxonomy" id="143950"/>
    <lineage>
        <taxon>Eukaryota</taxon>
        <taxon>Metazoa</taxon>
        <taxon>Ecdysozoa</taxon>
        <taxon>Arthropoda</taxon>
        <taxon>Hexapoda</taxon>
        <taxon>Insecta</taxon>
        <taxon>Pterygota</taxon>
        <taxon>Neoptera</taxon>
        <taxon>Paraneoptera</taxon>
        <taxon>Hemiptera</taxon>
        <taxon>Sternorrhyncha</taxon>
        <taxon>Aphidomorpha</taxon>
        <taxon>Aphidoidea</taxon>
        <taxon>Aphididae</taxon>
        <taxon>Sipha</taxon>
    </lineage>
</organism>
<dbReference type="Gene3D" id="1.20.1070.10">
    <property type="entry name" value="Rhodopsin 7-helix transmembrane proteins"/>
    <property type="match status" value="1"/>
</dbReference>
<feature type="region of interest" description="Disordered" evidence="10">
    <location>
        <begin position="479"/>
        <end position="551"/>
    </location>
</feature>
<feature type="compositionally biased region" description="Gly residues" evidence="10">
    <location>
        <begin position="521"/>
        <end position="533"/>
    </location>
</feature>
<feature type="transmembrane region" description="Helical" evidence="11">
    <location>
        <begin position="419"/>
        <end position="437"/>
    </location>
</feature>
<dbReference type="SUPFAM" id="SSF81321">
    <property type="entry name" value="Family A G protein-coupled receptor-like"/>
    <property type="match status" value="1"/>
</dbReference>
<keyword evidence="9" id="KW-0807">Transducer</keyword>
<dbReference type="PROSITE" id="PS50262">
    <property type="entry name" value="G_PROTEIN_RECEP_F1_2"/>
    <property type="match status" value="1"/>
</dbReference>
<dbReference type="GO" id="GO:0004995">
    <property type="term" value="F:tachykinin receptor activity"/>
    <property type="evidence" value="ECO:0007669"/>
    <property type="project" value="InterPro"/>
</dbReference>
<keyword evidence="8" id="KW-0675">Receptor</keyword>
<evidence type="ECO:0000256" key="9">
    <source>
        <dbReference type="ARBA" id="ARBA00023224"/>
    </source>
</evidence>
<dbReference type="GeneID" id="112683341"/>
<protein>
    <submittedName>
        <fullName evidence="14">Uncharacterized protein LOC112683341</fullName>
    </submittedName>
</protein>
<dbReference type="OrthoDB" id="5981855at2759"/>